<name>A0A9D1GMX4_9BACT</name>
<dbReference type="SUPFAM" id="SSF52540">
    <property type="entry name" value="P-loop containing nucleoside triphosphate hydrolases"/>
    <property type="match status" value="1"/>
</dbReference>
<dbReference type="InterPro" id="IPR027417">
    <property type="entry name" value="P-loop_NTPase"/>
</dbReference>
<keyword evidence="3" id="KW-0067">ATP-binding</keyword>
<feature type="domain" description="AAA" evidence="1">
    <location>
        <begin position="19"/>
        <end position="133"/>
    </location>
</feature>
<dbReference type="AlphaFoldDB" id="A0A9D1GMX4"/>
<dbReference type="Pfam" id="PF13635">
    <property type="entry name" value="DUF4143"/>
    <property type="match status" value="1"/>
</dbReference>
<dbReference type="InterPro" id="IPR025420">
    <property type="entry name" value="DUF4143"/>
</dbReference>
<sequence>MVERTLQSKLRHLATKFPFAAILGPRQSGKSTLAGMAFPDYARVSLEDLDNREFAATDPRGFIATYPDRTIIDEVQRVPTLLSYLQTHADNMRKTGMYILTGSHNLALSDAIDQSLAGRTAILTLLPFSHQEMRDAGIMPASVDEEIFQGSYPRLYDYNITPTDYYPNYIRTYIERDIRSLKNIGDLAKFTKLIKLCAGRIGQLLNKNSLAVECGVSAPTIDSWLSILEACYIIHFLRPDHRNYSKRLVKSPKLYFCDTGLACSLLEIKSPGQLATHYLRGGLFENMVINEFLKRGFNHGVQPDLSFWRDSSGNEIDLLSGTEEKERLAFEIKSGATFSKEYFKGLNYWSGLSGADSTHKTVIYGGDRSMSTSDGKVSAWKDL</sequence>
<keyword evidence="3" id="KW-0547">Nucleotide-binding</keyword>
<dbReference type="GO" id="GO:0005524">
    <property type="term" value="F:ATP binding"/>
    <property type="evidence" value="ECO:0007669"/>
    <property type="project" value="UniProtKB-KW"/>
</dbReference>
<evidence type="ECO:0000259" key="2">
    <source>
        <dbReference type="Pfam" id="PF13635"/>
    </source>
</evidence>
<feature type="domain" description="DUF4143" evidence="2">
    <location>
        <begin position="175"/>
        <end position="335"/>
    </location>
</feature>
<evidence type="ECO:0000313" key="3">
    <source>
        <dbReference type="EMBL" id="HIT47133.1"/>
    </source>
</evidence>
<protein>
    <submittedName>
        <fullName evidence="3">ATP-binding protein</fullName>
    </submittedName>
</protein>
<accession>A0A9D1GMX4</accession>
<reference evidence="3" key="1">
    <citation type="submission" date="2020-10" db="EMBL/GenBank/DDBJ databases">
        <authorList>
            <person name="Gilroy R."/>
        </authorList>
    </citation>
    <scope>NUCLEOTIDE SEQUENCE</scope>
    <source>
        <strain evidence="3">ChiHecec2B26-709</strain>
    </source>
</reference>
<proteinExistence type="predicted"/>
<evidence type="ECO:0000313" key="4">
    <source>
        <dbReference type="Proteomes" id="UP000886881"/>
    </source>
</evidence>
<dbReference type="InterPro" id="IPR041682">
    <property type="entry name" value="AAA_14"/>
</dbReference>
<reference evidence="3" key="2">
    <citation type="journal article" date="2021" name="PeerJ">
        <title>Extensive microbial diversity within the chicken gut microbiome revealed by metagenomics and culture.</title>
        <authorList>
            <person name="Gilroy R."/>
            <person name="Ravi A."/>
            <person name="Getino M."/>
            <person name="Pursley I."/>
            <person name="Horton D.L."/>
            <person name="Alikhan N.F."/>
            <person name="Baker D."/>
            <person name="Gharbi K."/>
            <person name="Hall N."/>
            <person name="Watson M."/>
            <person name="Adriaenssens E.M."/>
            <person name="Foster-Nyarko E."/>
            <person name="Jarju S."/>
            <person name="Secka A."/>
            <person name="Antonio M."/>
            <person name="Oren A."/>
            <person name="Chaudhuri R.R."/>
            <person name="La Ragione R."/>
            <person name="Hildebrand F."/>
            <person name="Pallen M.J."/>
        </authorList>
    </citation>
    <scope>NUCLEOTIDE SEQUENCE</scope>
    <source>
        <strain evidence="3">ChiHecec2B26-709</strain>
    </source>
</reference>
<comment type="caution">
    <text evidence="3">The sequence shown here is derived from an EMBL/GenBank/DDBJ whole genome shotgun (WGS) entry which is preliminary data.</text>
</comment>
<dbReference type="PANTHER" id="PTHR43566:SF2">
    <property type="entry name" value="DUF4143 DOMAIN-CONTAINING PROTEIN"/>
    <property type="match status" value="1"/>
</dbReference>
<dbReference type="Proteomes" id="UP000886881">
    <property type="component" value="Unassembled WGS sequence"/>
</dbReference>
<dbReference type="Pfam" id="PF13173">
    <property type="entry name" value="AAA_14"/>
    <property type="match status" value="1"/>
</dbReference>
<dbReference type="EMBL" id="DVLC01000090">
    <property type="protein sequence ID" value="HIT47133.1"/>
    <property type="molecule type" value="Genomic_DNA"/>
</dbReference>
<gene>
    <name evidence="3" type="ORF">IAC35_04675</name>
</gene>
<organism evidence="3 4">
    <name type="scientific">Candidatus Cryptobacteroides merdipullorum</name>
    <dbReference type="NCBI Taxonomy" id="2840771"/>
    <lineage>
        <taxon>Bacteria</taxon>
        <taxon>Pseudomonadati</taxon>
        <taxon>Bacteroidota</taxon>
        <taxon>Bacteroidia</taxon>
        <taxon>Bacteroidales</taxon>
        <taxon>Candidatus Cryptobacteroides</taxon>
    </lineage>
</organism>
<dbReference type="PANTHER" id="PTHR43566">
    <property type="entry name" value="CONSERVED PROTEIN"/>
    <property type="match status" value="1"/>
</dbReference>
<evidence type="ECO:0000259" key="1">
    <source>
        <dbReference type="Pfam" id="PF13173"/>
    </source>
</evidence>